<protein>
    <submittedName>
        <fullName evidence="2">Uncharacterized protein</fullName>
    </submittedName>
</protein>
<dbReference type="EMBL" id="MUXE01000023">
    <property type="protein sequence ID" value="PUE63426.1"/>
    <property type="molecule type" value="Genomic_DNA"/>
</dbReference>
<proteinExistence type="predicted"/>
<keyword evidence="3" id="KW-1185">Reference proteome</keyword>
<dbReference type="Proteomes" id="UP000251135">
    <property type="component" value="Unassembled WGS sequence"/>
</dbReference>
<evidence type="ECO:0000313" key="3">
    <source>
        <dbReference type="Proteomes" id="UP000251135"/>
    </source>
</evidence>
<dbReference type="AlphaFoldDB" id="A0A363CWE9"/>
<name>A0A363CWE9_9BACT</name>
<comment type="caution">
    <text evidence="2">The sequence shown here is derived from an EMBL/GenBank/DDBJ whole genome shotgun (WGS) entry which is preliminary data.</text>
</comment>
<feature type="compositionally biased region" description="Polar residues" evidence="1">
    <location>
        <begin position="1"/>
        <end position="11"/>
    </location>
</feature>
<dbReference type="OrthoDB" id="5366103at2"/>
<feature type="region of interest" description="Disordered" evidence="1">
    <location>
        <begin position="1"/>
        <end position="80"/>
    </location>
</feature>
<accession>A0A363CWE9</accession>
<dbReference type="RefSeq" id="WP_108561042.1">
    <property type="nucleotide sequence ID" value="NZ_MUXE01000023.1"/>
</dbReference>
<organism evidence="2 3">
    <name type="scientific">Arcobacter caeni</name>
    <dbReference type="NCBI Taxonomy" id="1912877"/>
    <lineage>
        <taxon>Bacteria</taxon>
        <taxon>Pseudomonadati</taxon>
        <taxon>Campylobacterota</taxon>
        <taxon>Epsilonproteobacteria</taxon>
        <taxon>Campylobacterales</taxon>
        <taxon>Arcobacteraceae</taxon>
        <taxon>Arcobacter</taxon>
    </lineage>
</organism>
<feature type="compositionally biased region" description="Basic residues" evidence="1">
    <location>
        <begin position="57"/>
        <end position="80"/>
    </location>
</feature>
<reference evidence="2 3" key="1">
    <citation type="submission" date="2017-02" db="EMBL/GenBank/DDBJ databases">
        <title>Arcobacter caeni sp. nov, a new Arcobacter species isolated from reclaimed water.</title>
        <authorList>
            <person name="Figueras M.J."/>
            <person name="Perez-Cataluna A."/>
            <person name="Salas-Masso N."/>
        </authorList>
    </citation>
    <scope>NUCLEOTIDE SEQUENCE [LARGE SCALE GENOMIC DNA]</scope>
    <source>
        <strain evidence="2 3">RW17-10</strain>
    </source>
</reference>
<feature type="compositionally biased region" description="Basic and acidic residues" evidence="1">
    <location>
        <begin position="12"/>
        <end position="26"/>
    </location>
</feature>
<sequence length="80" mass="8880">MGRANNSSVDTTKGDRLAKKMNEKRSTLKAGFAPDGAEKKEQVINARKAANVDAQKEKRKKNAKLAKAAKNKKKKKKKKK</sequence>
<evidence type="ECO:0000256" key="1">
    <source>
        <dbReference type="SAM" id="MobiDB-lite"/>
    </source>
</evidence>
<gene>
    <name evidence="2" type="ORF">B0174_11330</name>
</gene>
<evidence type="ECO:0000313" key="2">
    <source>
        <dbReference type="EMBL" id="PUE63426.1"/>
    </source>
</evidence>